<dbReference type="EnsemblPlants" id="MELO3C029266.2.1">
    <property type="protein sequence ID" value="MELO3C029266.2.1"/>
    <property type="gene ID" value="MELO3C029266.2"/>
</dbReference>
<accession>A0A9I9E634</accession>
<proteinExistence type="predicted"/>
<sequence length="125" mass="13790">MMLCFILKPVRTVTSSNGALAPFSSSALMTNLIVNMFANRKILFQSSSISLMFYLFSNHHSNLDMMNSQSDVDLVGCGSKLPRFSSTTLFTSRNINHDMMSSQSDVVIKRLSQQACHDLVGSSTV</sequence>
<reference evidence="1" key="1">
    <citation type="submission" date="2023-03" db="UniProtKB">
        <authorList>
            <consortium name="EnsemblPlants"/>
        </authorList>
    </citation>
    <scope>IDENTIFICATION</scope>
</reference>
<organism evidence="1">
    <name type="scientific">Cucumis melo</name>
    <name type="common">Muskmelon</name>
    <dbReference type="NCBI Taxonomy" id="3656"/>
    <lineage>
        <taxon>Eukaryota</taxon>
        <taxon>Viridiplantae</taxon>
        <taxon>Streptophyta</taxon>
        <taxon>Embryophyta</taxon>
        <taxon>Tracheophyta</taxon>
        <taxon>Spermatophyta</taxon>
        <taxon>Magnoliopsida</taxon>
        <taxon>eudicotyledons</taxon>
        <taxon>Gunneridae</taxon>
        <taxon>Pentapetalae</taxon>
        <taxon>rosids</taxon>
        <taxon>fabids</taxon>
        <taxon>Cucurbitales</taxon>
        <taxon>Cucurbitaceae</taxon>
        <taxon>Benincaseae</taxon>
        <taxon>Cucumis</taxon>
    </lineage>
</organism>
<dbReference type="Gramene" id="MELO3C029266.2.1">
    <property type="protein sequence ID" value="MELO3C029266.2.1"/>
    <property type="gene ID" value="MELO3C029266.2"/>
</dbReference>
<protein>
    <submittedName>
        <fullName evidence="1">Uncharacterized protein</fullName>
    </submittedName>
</protein>
<evidence type="ECO:0000313" key="1">
    <source>
        <dbReference type="EnsemblPlants" id="MELO3C029266.2.1"/>
    </source>
</evidence>
<dbReference type="AlphaFoldDB" id="A0A9I9E634"/>
<name>A0A9I9E634_CUCME</name>